<feature type="transmembrane region" description="Helical" evidence="9">
    <location>
        <begin position="128"/>
        <end position="148"/>
    </location>
</feature>
<dbReference type="CDD" id="cd00082">
    <property type="entry name" value="HisKA"/>
    <property type="match status" value="1"/>
</dbReference>
<dbReference type="InterPro" id="IPR003661">
    <property type="entry name" value="HisK_dim/P_dom"/>
</dbReference>
<dbReference type="Proteomes" id="UP000041247">
    <property type="component" value="Unassembled WGS sequence"/>
</dbReference>
<keyword evidence="5" id="KW-0808">Transferase</keyword>
<dbReference type="InterPro" id="IPR036890">
    <property type="entry name" value="HATPase_C_sf"/>
</dbReference>
<dbReference type="Pfam" id="PF25323">
    <property type="entry name" value="6TM_PilS"/>
    <property type="match status" value="1"/>
</dbReference>
<evidence type="ECO:0000313" key="12">
    <source>
        <dbReference type="Proteomes" id="UP000041247"/>
    </source>
</evidence>
<dbReference type="PANTHER" id="PTHR44936">
    <property type="entry name" value="SENSOR PROTEIN CREC"/>
    <property type="match status" value="1"/>
</dbReference>
<dbReference type="FunFam" id="1.10.287.130:FF:000121">
    <property type="entry name" value="Histidine kinase sensor protein"/>
    <property type="match status" value="1"/>
</dbReference>
<keyword evidence="7" id="KW-0418">Kinase</keyword>
<dbReference type="InterPro" id="IPR003594">
    <property type="entry name" value="HATPase_dom"/>
</dbReference>
<keyword evidence="4" id="KW-1003">Cell membrane</keyword>
<evidence type="ECO:0000256" key="7">
    <source>
        <dbReference type="ARBA" id="ARBA00022777"/>
    </source>
</evidence>
<feature type="domain" description="Histidine kinase" evidence="10">
    <location>
        <begin position="213"/>
        <end position="411"/>
    </location>
</feature>
<keyword evidence="9" id="KW-1133">Transmembrane helix</keyword>
<reference evidence="11 12" key="1">
    <citation type="submission" date="2015-07" db="EMBL/GenBank/DDBJ databases">
        <authorList>
            <person name="Noorani M."/>
        </authorList>
    </citation>
    <scope>NUCLEOTIDE SEQUENCE [LARGE SCALE GENOMIC DNA]</scope>
    <source>
        <strain evidence="11">LMG728</strain>
    </source>
</reference>
<keyword evidence="9" id="KW-0472">Membrane</keyword>
<evidence type="ECO:0000256" key="8">
    <source>
        <dbReference type="ARBA" id="ARBA00022840"/>
    </source>
</evidence>
<dbReference type="InterPro" id="IPR005467">
    <property type="entry name" value="His_kinase_dom"/>
</dbReference>
<evidence type="ECO:0000313" key="11">
    <source>
        <dbReference type="EMBL" id="CTP92861.1"/>
    </source>
</evidence>
<dbReference type="PROSITE" id="PS50109">
    <property type="entry name" value="HIS_KIN"/>
    <property type="match status" value="1"/>
</dbReference>
<accession>A0A0K3A3Z0</accession>
<dbReference type="GO" id="GO:0005524">
    <property type="term" value="F:ATP binding"/>
    <property type="evidence" value="ECO:0007669"/>
    <property type="project" value="UniProtKB-KW"/>
</dbReference>
<dbReference type="Pfam" id="PF02518">
    <property type="entry name" value="HATPase_c"/>
    <property type="match status" value="1"/>
</dbReference>
<dbReference type="SMART" id="SM00387">
    <property type="entry name" value="HATPase_c"/>
    <property type="match status" value="1"/>
</dbReference>
<evidence type="ECO:0000256" key="9">
    <source>
        <dbReference type="SAM" id="Phobius"/>
    </source>
</evidence>
<evidence type="ECO:0000256" key="6">
    <source>
        <dbReference type="ARBA" id="ARBA00022741"/>
    </source>
</evidence>
<evidence type="ECO:0000256" key="5">
    <source>
        <dbReference type="ARBA" id="ARBA00022679"/>
    </source>
</evidence>
<dbReference type="Gene3D" id="3.30.565.10">
    <property type="entry name" value="Histidine kinase-like ATPase, C-terminal domain"/>
    <property type="match status" value="1"/>
</dbReference>
<comment type="subcellular location">
    <subcellularLocation>
        <location evidence="2">Cell membrane</location>
        <topology evidence="2">Multi-pass membrane protein</topology>
    </subcellularLocation>
</comment>
<feature type="transmembrane region" description="Helical" evidence="9">
    <location>
        <begin position="26"/>
        <end position="44"/>
    </location>
</feature>
<name>A0A0K3A3Z0_9XANT</name>
<dbReference type="EC" id="2.7.13.3" evidence="3"/>
<dbReference type="EMBL" id="CXOK01000126">
    <property type="protein sequence ID" value="CTP92861.1"/>
    <property type="molecule type" value="Genomic_DNA"/>
</dbReference>
<dbReference type="SUPFAM" id="SSF55874">
    <property type="entry name" value="ATPase domain of HSP90 chaperone/DNA topoisomerase II/histidine kinase"/>
    <property type="match status" value="1"/>
</dbReference>
<dbReference type="SUPFAM" id="SSF47384">
    <property type="entry name" value="Homodimeric domain of signal transducing histidine kinase"/>
    <property type="match status" value="1"/>
</dbReference>
<dbReference type="GO" id="GO:0000155">
    <property type="term" value="F:phosphorelay sensor kinase activity"/>
    <property type="evidence" value="ECO:0007669"/>
    <property type="project" value="InterPro"/>
</dbReference>
<keyword evidence="9" id="KW-0812">Transmembrane</keyword>
<proteinExistence type="predicted"/>
<dbReference type="GO" id="GO:0005886">
    <property type="term" value="C:plasma membrane"/>
    <property type="evidence" value="ECO:0007669"/>
    <property type="project" value="UniProtKB-SubCell"/>
</dbReference>
<evidence type="ECO:0000256" key="4">
    <source>
        <dbReference type="ARBA" id="ARBA00022475"/>
    </source>
</evidence>
<dbReference type="PANTHER" id="PTHR44936:SF10">
    <property type="entry name" value="SENSOR PROTEIN RSTB"/>
    <property type="match status" value="1"/>
</dbReference>
<evidence type="ECO:0000256" key="2">
    <source>
        <dbReference type="ARBA" id="ARBA00004651"/>
    </source>
</evidence>
<evidence type="ECO:0000256" key="1">
    <source>
        <dbReference type="ARBA" id="ARBA00000085"/>
    </source>
</evidence>
<gene>
    <name evidence="11" type="ORF">XTPLMG728_3389</name>
</gene>
<evidence type="ECO:0000256" key="3">
    <source>
        <dbReference type="ARBA" id="ARBA00012438"/>
    </source>
</evidence>
<keyword evidence="8" id="KW-0067">ATP-binding</keyword>
<dbReference type="AlphaFoldDB" id="A0A0K3A3Z0"/>
<sequence length="416" mass="44659">MSASAYDAPMNSTDASFLRTLCSLRWLATAGQAATILVATWAMRLPLPQLPLWSGVAALALFNLYAQLRLRHADTAAPATAFGHILVDVTVLTWMVGWSGGIGNAFGSLFLVLIALAALALPLRWALAVALACVAGYAVSALFGLPLPRGPQQTLDLQRWGMAANFLLSTVVVLVFSTRLALSLRERERELALLRERFTRNEGIVALATHAASVAHELNTPLATMTLLTDDIVEQSAQPELREDLETLRELLVQCRERVLALAAPAQRPGGGTVALAHVLHQWQLVRPTVQLRRNDDAPLQLRLESAIGHLLQVLLNNAADAGERAGHPQVDLSVRVTGSELVGEVRDYGGGFDANQVALPATLFRSGKPDSMGVGLALSHATIERLGGELWTQPAPDHGTRVGFRLPLLALETPA</sequence>
<dbReference type="Gene3D" id="1.10.287.130">
    <property type="match status" value="1"/>
</dbReference>
<comment type="catalytic activity">
    <reaction evidence="1">
        <text>ATP + protein L-histidine = ADP + protein N-phospho-L-histidine.</text>
        <dbReference type="EC" id="2.7.13.3"/>
    </reaction>
</comment>
<dbReference type="InterPro" id="IPR050980">
    <property type="entry name" value="2C_sensor_his_kinase"/>
</dbReference>
<organism evidence="11 12">
    <name type="scientific">Xanthomonas graminis pv. poae</name>
    <dbReference type="NCBI Taxonomy" id="227946"/>
    <lineage>
        <taxon>Bacteria</taxon>
        <taxon>Pseudomonadati</taxon>
        <taxon>Pseudomonadota</taxon>
        <taxon>Gammaproteobacteria</taxon>
        <taxon>Lysobacterales</taxon>
        <taxon>Lysobacteraceae</taxon>
        <taxon>Xanthomonas</taxon>
        <taxon>Xanthomonas translucens group</taxon>
        <taxon>Xanthomonas graminis</taxon>
    </lineage>
</organism>
<feature type="transmembrane region" description="Helical" evidence="9">
    <location>
        <begin position="102"/>
        <end position="121"/>
    </location>
</feature>
<dbReference type="InterPro" id="IPR036097">
    <property type="entry name" value="HisK_dim/P_sf"/>
</dbReference>
<protein>
    <recommendedName>
        <fullName evidence="3">histidine kinase</fullName>
        <ecNumber evidence="3">2.7.13.3</ecNumber>
    </recommendedName>
</protein>
<feature type="transmembrane region" description="Helical" evidence="9">
    <location>
        <begin position="160"/>
        <end position="182"/>
    </location>
</feature>
<keyword evidence="6" id="KW-0547">Nucleotide-binding</keyword>
<evidence type="ECO:0000259" key="10">
    <source>
        <dbReference type="PROSITE" id="PS50109"/>
    </source>
</evidence>